<evidence type="ECO:0000313" key="1">
    <source>
        <dbReference type="EMBL" id="KAJ4964859.1"/>
    </source>
</evidence>
<name>A0A9Q0HFB1_9MAGN</name>
<organism evidence="1 2">
    <name type="scientific">Protea cynaroides</name>
    <dbReference type="NCBI Taxonomy" id="273540"/>
    <lineage>
        <taxon>Eukaryota</taxon>
        <taxon>Viridiplantae</taxon>
        <taxon>Streptophyta</taxon>
        <taxon>Embryophyta</taxon>
        <taxon>Tracheophyta</taxon>
        <taxon>Spermatophyta</taxon>
        <taxon>Magnoliopsida</taxon>
        <taxon>Proteales</taxon>
        <taxon>Proteaceae</taxon>
        <taxon>Protea</taxon>
    </lineage>
</organism>
<dbReference type="Proteomes" id="UP001141806">
    <property type="component" value="Unassembled WGS sequence"/>
</dbReference>
<sequence length="115" mass="11759">MQNLTWNMTLQFQNPNPDDRHHQTPANRYINLFGTGNSTSASSYYVTGEGGGVQVTQWMGQGKAPPISEASGANLAAAQLPAGLVLADGCIQGASKGATRANVKIAGRVSGGAGG</sequence>
<keyword evidence="2" id="KW-1185">Reference proteome</keyword>
<reference evidence="1" key="1">
    <citation type="journal article" date="2023" name="Plant J.">
        <title>The genome of the king protea, Protea cynaroides.</title>
        <authorList>
            <person name="Chang J."/>
            <person name="Duong T.A."/>
            <person name="Schoeman C."/>
            <person name="Ma X."/>
            <person name="Roodt D."/>
            <person name="Barker N."/>
            <person name="Li Z."/>
            <person name="Van de Peer Y."/>
            <person name="Mizrachi E."/>
        </authorList>
    </citation>
    <scope>NUCLEOTIDE SEQUENCE</scope>
    <source>
        <tissue evidence="1">Young leaves</tissue>
    </source>
</reference>
<dbReference type="AlphaFoldDB" id="A0A9Q0HFB1"/>
<gene>
    <name evidence="1" type="ORF">NE237_016708</name>
</gene>
<evidence type="ECO:0000313" key="2">
    <source>
        <dbReference type="Proteomes" id="UP001141806"/>
    </source>
</evidence>
<proteinExistence type="predicted"/>
<protein>
    <submittedName>
        <fullName evidence="1">Uncharacterized protein</fullName>
    </submittedName>
</protein>
<dbReference type="EMBL" id="JAMYWD010000007">
    <property type="protein sequence ID" value="KAJ4964859.1"/>
    <property type="molecule type" value="Genomic_DNA"/>
</dbReference>
<accession>A0A9Q0HFB1</accession>
<comment type="caution">
    <text evidence="1">The sequence shown here is derived from an EMBL/GenBank/DDBJ whole genome shotgun (WGS) entry which is preliminary data.</text>
</comment>